<organism evidence="1 2">
    <name type="scientific">Ficus carica</name>
    <name type="common">Common fig</name>
    <dbReference type="NCBI Taxonomy" id="3494"/>
    <lineage>
        <taxon>Eukaryota</taxon>
        <taxon>Viridiplantae</taxon>
        <taxon>Streptophyta</taxon>
        <taxon>Embryophyta</taxon>
        <taxon>Tracheophyta</taxon>
        <taxon>Spermatophyta</taxon>
        <taxon>Magnoliopsida</taxon>
        <taxon>eudicotyledons</taxon>
        <taxon>Gunneridae</taxon>
        <taxon>Pentapetalae</taxon>
        <taxon>rosids</taxon>
        <taxon>fabids</taxon>
        <taxon>Rosales</taxon>
        <taxon>Moraceae</taxon>
        <taxon>Ficeae</taxon>
        <taxon>Ficus</taxon>
    </lineage>
</organism>
<name>A0AA88CIN6_FICCA</name>
<keyword evidence="2" id="KW-1185">Reference proteome</keyword>
<accession>A0AA88CIN6</accession>
<dbReference type="EMBL" id="BTGU01006241">
    <property type="protein sequence ID" value="GMN18700.1"/>
    <property type="molecule type" value="Genomic_DNA"/>
</dbReference>
<reference evidence="1" key="1">
    <citation type="submission" date="2023-07" db="EMBL/GenBank/DDBJ databases">
        <title>draft genome sequence of fig (Ficus carica).</title>
        <authorList>
            <person name="Takahashi T."/>
            <person name="Nishimura K."/>
        </authorList>
    </citation>
    <scope>NUCLEOTIDE SEQUENCE</scope>
</reference>
<evidence type="ECO:0000313" key="2">
    <source>
        <dbReference type="Proteomes" id="UP001187192"/>
    </source>
</evidence>
<dbReference type="Proteomes" id="UP001187192">
    <property type="component" value="Unassembled WGS sequence"/>
</dbReference>
<dbReference type="AlphaFoldDB" id="A0AA88CIN6"/>
<evidence type="ECO:0000313" key="1">
    <source>
        <dbReference type="EMBL" id="GMN18700.1"/>
    </source>
</evidence>
<sequence>MRLQWPRFLSKPEPDRAQEPYTARIDLTGHMTSTRRCPDELKLDSGHSNHNQGKYNSAYSIGFVVYTCPRFRNVMKNVMKLENAIDACYAGRYRVGIRAVLCDQISQYAVMDPALVEEDRRSTTSFFESQPLFFDGTRRTMSLSVWMYDTELIFRTSHIVERLQVSLASRCLVADARLWWMTWGER</sequence>
<protein>
    <submittedName>
        <fullName evidence="1">Uncharacterized protein</fullName>
    </submittedName>
</protein>
<feature type="non-terminal residue" evidence="1">
    <location>
        <position position="1"/>
    </location>
</feature>
<comment type="caution">
    <text evidence="1">The sequence shown here is derived from an EMBL/GenBank/DDBJ whole genome shotgun (WGS) entry which is preliminary data.</text>
</comment>
<proteinExistence type="predicted"/>
<gene>
    <name evidence="1" type="ORF">TIFTF001_048513</name>
</gene>